<protein>
    <submittedName>
        <fullName evidence="2">Uncharacterized protein</fullName>
    </submittedName>
</protein>
<dbReference type="RefSeq" id="XP_041222443.1">
    <property type="nucleotide sequence ID" value="XM_041375530.1"/>
</dbReference>
<dbReference type="Proteomes" id="UP001195769">
    <property type="component" value="Unassembled WGS sequence"/>
</dbReference>
<keyword evidence="3" id="KW-1185">Reference proteome</keyword>
<sequence length="510" mass="57469">MNSHDQIPLIDKENPFYCPSFPAAAYLATLRQARKSNPFLFQDISLRSFFWKIGLCFTKENQNYTSSSIAHNNLNAPLWPSSPDVQSPIILARNQVSDDSPVLRRGSTGLAWRRASTRVTKRPRDSSEPEDPIFFGGPSKRGRSSQSIHTSPVDNSGIEPLSYTLHHHDPLAVSYQDVPRTFPGVPLFSFRKRSPSLLLRVLPLKYLTYTYTDYMRDETPVDLSYLVNRLEMVIPGTGVHQTFLGDPLAVLHLTHQKITNVLADRGLLTEIVLTLLRGGNIDRLVLGPTMCEEDGLNLHSGNLLRVFSKPGYYLTLKELVLDGAHLERDFDLVHIQQLPNLEKLHLEGTDIGNEAVFLLVTLKEKLYYLNLAHNPKIDDDAILAILLLTNLGYLSIQATGIDMPGFRRLAAVIHAEDRVIDIEIPFRCEKYIDNLHKQYLVDPALPLITDPLACPLLSDVALIRNLQAHADVNPSIVPTGTRLEMIERLKKLLERRQMDLVVRSMICGEP</sequence>
<feature type="region of interest" description="Disordered" evidence="1">
    <location>
        <begin position="114"/>
        <end position="153"/>
    </location>
</feature>
<dbReference type="EMBL" id="JABBWK010000051">
    <property type="protein sequence ID" value="KAG1896867.1"/>
    <property type="molecule type" value="Genomic_DNA"/>
</dbReference>
<organism evidence="2 3">
    <name type="scientific">Suillus fuscotomentosus</name>
    <dbReference type="NCBI Taxonomy" id="1912939"/>
    <lineage>
        <taxon>Eukaryota</taxon>
        <taxon>Fungi</taxon>
        <taxon>Dikarya</taxon>
        <taxon>Basidiomycota</taxon>
        <taxon>Agaricomycotina</taxon>
        <taxon>Agaricomycetes</taxon>
        <taxon>Agaricomycetidae</taxon>
        <taxon>Boletales</taxon>
        <taxon>Suillineae</taxon>
        <taxon>Suillaceae</taxon>
        <taxon>Suillus</taxon>
    </lineage>
</organism>
<comment type="caution">
    <text evidence="2">The sequence shown here is derived from an EMBL/GenBank/DDBJ whole genome shotgun (WGS) entry which is preliminary data.</text>
</comment>
<dbReference type="SUPFAM" id="SSF52047">
    <property type="entry name" value="RNI-like"/>
    <property type="match status" value="1"/>
</dbReference>
<dbReference type="GeneID" id="64669828"/>
<proteinExistence type="predicted"/>
<evidence type="ECO:0000256" key="1">
    <source>
        <dbReference type="SAM" id="MobiDB-lite"/>
    </source>
</evidence>
<feature type="compositionally biased region" description="Polar residues" evidence="1">
    <location>
        <begin position="144"/>
        <end position="153"/>
    </location>
</feature>
<evidence type="ECO:0000313" key="2">
    <source>
        <dbReference type="EMBL" id="KAG1896867.1"/>
    </source>
</evidence>
<dbReference type="Gene3D" id="3.80.10.10">
    <property type="entry name" value="Ribonuclease Inhibitor"/>
    <property type="match status" value="1"/>
</dbReference>
<dbReference type="AlphaFoldDB" id="A0AAD4E040"/>
<dbReference type="InterPro" id="IPR032675">
    <property type="entry name" value="LRR_dom_sf"/>
</dbReference>
<reference evidence="2" key="1">
    <citation type="journal article" date="2020" name="New Phytol.">
        <title>Comparative genomics reveals dynamic genome evolution in host specialist ectomycorrhizal fungi.</title>
        <authorList>
            <person name="Lofgren L.A."/>
            <person name="Nguyen N.H."/>
            <person name="Vilgalys R."/>
            <person name="Ruytinx J."/>
            <person name="Liao H.L."/>
            <person name="Branco S."/>
            <person name="Kuo A."/>
            <person name="LaButti K."/>
            <person name="Lipzen A."/>
            <person name="Andreopoulos W."/>
            <person name="Pangilinan J."/>
            <person name="Riley R."/>
            <person name="Hundley H."/>
            <person name="Na H."/>
            <person name="Barry K."/>
            <person name="Grigoriev I.V."/>
            <person name="Stajich J.E."/>
            <person name="Kennedy P.G."/>
        </authorList>
    </citation>
    <scope>NUCLEOTIDE SEQUENCE</scope>
    <source>
        <strain evidence="2">FC203</strain>
    </source>
</reference>
<name>A0AAD4E040_9AGAM</name>
<gene>
    <name evidence="2" type="ORF">F5891DRAFT_958022</name>
</gene>
<accession>A0AAD4E040</accession>
<evidence type="ECO:0000313" key="3">
    <source>
        <dbReference type="Proteomes" id="UP001195769"/>
    </source>
</evidence>